<dbReference type="Gene3D" id="3.40.50.2300">
    <property type="match status" value="1"/>
</dbReference>
<reference evidence="10" key="1">
    <citation type="submission" date="2018-10" db="EMBL/GenBank/DDBJ databases">
        <title>Schaedlerella arabinophila gen. nov. sp. nov., isolated from the mouse intestinal tract and comparative analysis with the genome of the closely related altered Schaedler flora strain ASF502.</title>
        <authorList>
            <person name="Miyake S."/>
            <person name="Soh M."/>
            <person name="Seedorf H."/>
        </authorList>
    </citation>
    <scope>NUCLEOTIDE SEQUENCE [LARGE SCALE GENOMIC DNA]</scope>
    <source>
        <strain evidence="10">DSM 106076</strain>
    </source>
</reference>
<dbReference type="RefSeq" id="WP_125129616.1">
    <property type="nucleotide sequence ID" value="NZ_RHJS01000002.1"/>
</dbReference>
<evidence type="ECO:0000256" key="3">
    <source>
        <dbReference type="ARBA" id="ARBA00023012"/>
    </source>
</evidence>
<dbReference type="GO" id="GO:0003677">
    <property type="term" value="F:DNA binding"/>
    <property type="evidence" value="ECO:0007669"/>
    <property type="project" value="UniProtKB-KW"/>
</dbReference>
<evidence type="ECO:0000313" key="10">
    <source>
        <dbReference type="EMBL" id="RRK34502.1"/>
    </source>
</evidence>
<dbReference type="EMBL" id="RHJS01000002">
    <property type="protein sequence ID" value="RRK34502.1"/>
    <property type="molecule type" value="Genomic_DNA"/>
</dbReference>
<evidence type="ECO:0000256" key="1">
    <source>
        <dbReference type="ARBA" id="ARBA00018672"/>
    </source>
</evidence>
<keyword evidence="2" id="KW-0963">Cytoplasm</keyword>
<feature type="domain" description="HTH LytTR-type" evidence="9">
    <location>
        <begin position="142"/>
        <end position="243"/>
    </location>
</feature>
<dbReference type="Proteomes" id="UP000274920">
    <property type="component" value="Unassembled WGS sequence"/>
</dbReference>
<dbReference type="SMART" id="SM00850">
    <property type="entry name" value="LytTR"/>
    <property type="match status" value="1"/>
</dbReference>
<comment type="caution">
    <text evidence="10">The sequence shown here is derived from an EMBL/GenBank/DDBJ whole genome shotgun (WGS) entry which is preliminary data.</text>
</comment>
<accession>A0A3R8JTI0</accession>
<feature type="modified residue" description="4-aspartylphosphate" evidence="7">
    <location>
        <position position="59"/>
    </location>
</feature>
<gene>
    <name evidence="10" type="ORF">EBB54_26570</name>
</gene>
<keyword evidence="4" id="KW-0010">Activator</keyword>
<dbReference type="Gene3D" id="2.40.50.1020">
    <property type="entry name" value="LytTr DNA-binding domain"/>
    <property type="match status" value="1"/>
</dbReference>
<dbReference type="PANTHER" id="PTHR37299:SF3">
    <property type="entry name" value="STAGE 0 SPORULATION PROTEIN A HOMOLOG"/>
    <property type="match status" value="1"/>
</dbReference>
<evidence type="ECO:0000256" key="2">
    <source>
        <dbReference type="ARBA" id="ARBA00022490"/>
    </source>
</evidence>
<name>A0A3R8JTI0_9FIRM</name>
<dbReference type="InterPro" id="IPR011006">
    <property type="entry name" value="CheY-like_superfamily"/>
</dbReference>
<evidence type="ECO:0000256" key="6">
    <source>
        <dbReference type="ARBA" id="ARBA00037164"/>
    </source>
</evidence>
<dbReference type="InterPro" id="IPR001789">
    <property type="entry name" value="Sig_transdc_resp-reg_receiver"/>
</dbReference>
<evidence type="ECO:0000259" key="9">
    <source>
        <dbReference type="PROSITE" id="PS50930"/>
    </source>
</evidence>
<dbReference type="PANTHER" id="PTHR37299">
    <property type="entry name" value="TRANSCRIPTIONAL REGULATOR-RELATED"/>
    <property type="match status" value="1"/>
</dbReference>
<dbReference type="InterPro" id="IPR046947">
    <property type="entry name" value="LytR-like"/>
</dbReference>
<keyword evidence="7" id="KW-0597">Phosphoprotein</keyword>
<dbReference type="AlphaFoldDB" id="A0A3R8JTI0"/>
<evidence type="ECO:0000256" key="5">
    <source>
        <dbReference type="ARBA" id="ARBA00024867"/>
    </source>
</evidence>
<protein>
    <recommendedName>
        <fullName evidence="1">Stage 0 sporulation protein A homolog</fullName>
    </recommendedName>
</protein>
<feature type="domain" description="Response regulatory" evidence="8">
    <location>
        <begin position="3"/>
        <end position="126"/>
    </location>
</feature>
<keyword evidence="3" id="KW-0902">Two-component regulatory system</keyword>
<sequence>MIEIYLCDDEDAVRHQIQKALEWKIFVENYDMKVVQSAASARELLDAVENGRRGIYFLDVELKDEKWDGFRLGCELRRRDPHGTLVYITSYGDLAWRTFQYHLEAFDYIVKGPEPIGPAAAQCLEEIHARLLEEHQDPAEMFTLRIGEMVRHVPMRDILFFETASAPHHVFLHTSGSRMDFLGSLKELEAQLGDSFIRTHRAYLVAADKIEAVDLKHNKLWAGGRECLISRAGKAKLRKKLGGDR</sequence>
<dbReference type="GO" id="GO:0000156">
    <property type="term" value="F:phosphorelay response regulator activity"/>
    <property type="evidence" value="ECO:0007669"/>
    <property type="project" value="InterPro"/>
</dbReference>
<proteinExistence type="predicted"/>
<comment type="function">
    <text evidence="5">May play the central regulatory role in sporulation. It may be an element of the effector pathway responsible for the activation of sporulation genes in response to nutritional stress. Spo0A may act in concert with spo0H (a sigma factor) to control the expression of some genes that are critical to the sporulation process.</text>
</comment>
<evidence type="ECO:0000256" key="4">
    <source>
        <dbReference type="ARBA" id="ARBA00023159"/>
    </source>
</evidence>
<dbReference type="SMART" id="SM00448">
    <property type="entry name" value="REC"/>
    <property type="match status" value="1"/>
</dbReference>
<evidence type="ECO:0000313" key="11">
    <source>
        <dbReference type="Proteomes" id="UP000274920"/>
    </source>
</evidence>
<dbReference type="Pfam" id="PF04397">
    <property type="entry name" value="LytTR"/>
    <property type="match status" value="1"/>
</dbReference>
<keyword evidence="10" id="KW-0238">DNA-binding</keyword>
<dbReference type="PROSITE" id="PS50930">
    <property type="entry name" value="HTH_LYTTR"/>
    <property type="match status" value="1"/>
</dbReference>
<organism evidence="10 11">
    <name type="scientific">Schaedlerella arabinosiphila</name>
    <dbReference type="NCBI Taxonomy" id="2044587"/>
    <lineage>
        <taxon>Bacteria</taxon>
        <taxon>Bacillati</taxon>
        <taxon>Bacillota</taxon>
        <taxon>Clostridia</taxon>
        <taxon>Lachnospirales</taxon>
        <taxon>Lachnospiraceae</taxon>
        <taxon>Schaedlerella</taxon>
    </lineage>
</organism>
<comment type="function">
    <text evidence="6">Required for high-level post-exponential phase expression of a series of secreted proteins.</text>
</comment>
<dbReference type="SUPFAM" id="SSF52172">
    <property type="entry name" value="CheY-like"/>
    <property type="match status" value="1"/>
</dbReference>
<dbReference type="Pfam" id="PF00072">
    <property type="entry name" value="Response_reg"/>
    <property type="match status" value="1"/>
</dbReference>
<evidence type="ECO:0000259" key="8">
    <source>
        <dbReference type="PROSITE" id="PS50110"/>
    </source>
</evidence>
<evidence type="ECO:0000256" key="7">
    <source>
        <dbReference type="PROSITE-ProRule" id="PRU00169"/>
    </source>
</evidence>
<dbReference type="PROSITE" id="PS50110">
    <property type="entry name" value="RESPONSE_REGULATORY"/>
    <property type="match status" value="1"/>
</dbReference>
<keyword evidence="11" id="KW-1185">Reference proteome</keyword>
<dbReference type="InterPro" id="IPR007492">
    <property type="entry name" value="LytTR_DNA-bd_dom"/>
</dbReference>